<gene>
    <name evidence="5" type="ORF">POM88_047200</name>
</gene>
<keyword evidence="2" id="KW-0804">Transcription</keyword>
<accession>A0AAD8HA25</accession>
<proteinExistence type="inferred from homology"/>
<dbReference type="InterPro" id="IPR003690">
    <property type="entry name" value="MTERF"/>
</dbReference>
<dbReference type="Gene3D" id="1.25.70.10">
    <property type="entry name" value="Transcription termination factor 3, mitochondrial"/>
    <property type="match status" value="2"/>
</dbReference>
<dbReference type="EMBL" id="JAUIZM010000010">
    <property type="protein sequence ID" value="KAK1362726.1"/>
    <property type="molecule type" value="Genomic_DNA"/>
</dbReference>
<dbReference type="Pfam" id="PF02536">
    <property type="entry name" value="mTERF"/>
    <property type="match status" value="1"/>
</dbReference>
<dbReference type="Proteomes" id="UP001237642">
    <property type="component" value="Unassembled WGS sequence"/>
</dbReference>
<evidence type="ECO:0000256" key="2">
    <source>
        <dbReference type="ARBA" id="ARBA00022472"/>
    </source>
</evidence>
<feature type="region of interest" description="Disordered" evidence="4">
    <location>
        <begin position="1"/>
        <end position="22"/>
    </location>
</feature>
<keyword evidence="2" id="KW-0806">Transcription termination</keyword>
<keyword evidence="3" id="KW-0809">Transit peptide</keyword>
<keyword evidence="6" id="KW-1185">Reference proteome</keyword>
<evidence type="ECO:0000313" key="6">
    <source>
        <dbReference type="Proteomes" id="UP001237642"/>
    </source>
</evidence>
<evidence type="ECO:0000313" key="5">
    <source>
        <dbReference type="EMBL" id="KAK1362726.1"/>
    </source>
</evidence>
<dbReference type="SMART" id="SM00733">
    <property type="entry name" value="Mterf"/>
    <property type="match status" value="9"/>
</dbReference>
<name>A0AAD8HA25_9APIA</name>
<dbReference type="PANTHER" id="PTHR13068">
    <property type="entry name" value="CGI-12 PROTEIN-RELATED"/>
    <property type="match status" value="1"/>
</dbReference>
<reference evidence="5" key="2">
    <citation type="submission" date="2023-05" db="EMBL/GenBank/DDBJ databases">
        <authorList>
            <person name="Schelkunov M.I."/>
        </authorList>
    </citation>
    <scope>NUCLEOTIDE SEQUENCE</scope>
    <source>
        <strain evidence="5">Hsosn_3</strain>
        <tissue evidence="5">Leaf</tissue>
    </source>
</reference>
<dbReference type="InterPro" id="IPR038538">
    <property type="entry name" value="MTERF_sf"/>
</dbReference>
<comment type="similarity">
    <text evidence="1">Belongs to the mTERF family.</text>
</comment>
<dbReference type="FunFam" id="1.25.70.10:FF:000015">
    <property type="entry name" value="Mitochondrial transcription termination factor family protein"/>
    <property type="match status" value="1"/>
</dbReference>
<dbReference type="GO" id="GO:0003676">
    <property type="term" value="F:nucleic acid binding"/>
    <property type="evidence" value="ECO:0007669"/>
    <property type="project" value="InterPro"/>
</dbReference>
<keyword evidence="2" id="KW-0805">Transcription regulation</keyword>
<dbReference type="PANTHER" id="PTHR13068:SF3">
    <property type="entry name" value="MITOCHONDRIAL TRANSCRIPTION TERMINATION FACTOR FAMILY PROTEIN"/>
    <property type="match status" value="1"/>
</dbReference>
<evidence type="ECO:0000256" key="4">
    <source>
        <dbReference type="SAM" id="MobiDB-lite"/>
    </source>
</evidence>
<protein>
    <submittedName>
        <fullName evidence="5">Transcription termination factor MTERF2, chloroplastic</fullName>
    </submittedName>
</protein>
<evidence type="ECO:0000256" key="3">
    <source>
        <dbReference type="ARBA" id="ARBA00022946"/>
    </source>
</evidence>
<evidence type="ECO:0000256" key="1">
    <source>
        <dbReference type="ARBA" id="ARBA00007692"/>
    </source>
</evidence>
<comment type="caution">
    <text evidence="5">The sequence shown here is derived from an EMBL/GenBank/DDBJ whole genome shotgun (WGS) entry which is preliminary data.</text>
</comment>
<dbReference type="AlphaFoldDB" id="A0AAD8HA25"/>
<organism evidence="5 6">
    <name type="scientific">Heracleum sosnowskyi</name>
    <dbReference type="NCBI Taxonomy" id="360622"/>
    <lineage>
        <taxon>Eukaryota</taxon>
        <taxon>Viridiplantae</taxon>
        <taxon>Streptophyta</taxon>
        <taxon>Embryophyta</taxon>
        <taxon>Tracheophyta</taxon>
        <taxon>Spermatophyta</taxon>
        <taxon>Magnoliopsida</taxon>
        <taxon>eudicotyledons</taxon>
        <taxon>Gunneridae</taxon>
        <taxon>Pentapetalae</taxon>
        <taxon>asterids</taxon>
        <taxon>campanulids</taxon>
        <taxon>Apiales</taxon>
        <taxon>Apiaceae</taxon>
        <taxon>Apioideae</taxon>
        <taxon>apioid superclade</taxon>
        <taxon>Tordylieae</taxon>
        <taxon>Tordyliinae</taxon>
        <taxon>Heracleum</taxon>
    </lineage>
</organism>
<sequence>MHTITTSSSTSNLLPYSSTSLQSPHIKKTNHLSLSSLITISHHHTPKVTTKNLGNPLDPNRNCKKSVLVSASGSLEAQPEKQEGVLVAAIEAVSEIVRENCGGSLSSEECYRIAEKAPNYVKMLVGSVSELGFDQDSSFFKDRVFEMGVEKGDKGIVPFLETSFGLSLPSAMHLSRLCLSSNQTLSKLVVKVNYFKETLFSDDGDEDCGDIGKIARRMMMRLSISVDDDGLQQTLAFFEKTQARRGGLNLLGDKDASFPRLIQSFPRILLLSLETRLKPMFEFLKDVGVPKRNLRNVVLLYPPILFHDVEKDIKPAFVKVKAEYKDLGRLLLNYPWILSSSIQKNYMEIHSFFGTKTVPKSSVDLAIKRWPHLLGCSIEKLKVMVKQLAELGISNKKLGQVIAKSPQLLLLKPQEFQQVVNFLKEESGLDEETVGRVLRRCPEIFATDVDRILRKKIEFLNSIGVSGACLPFVIKKYPELFVCDVGEALHPRMMYLMEIGLSRKDVASMVSRFSPLLGYSIKEVLRPKSEFLVNTMRKPLSEIVKYPRYYSYSMEKKIEPRFWELKSRNVECSLKDMLSKNDEEFAADFMSVEKNPDHVR</sequence>
<reference evidence="5" key="1">
    <citation type="submission" date="2023-02" db="EMBL/GenBank/DDBJ databases">
        <title>Genome of toxic invasive species Heracleum sosnowskyi carries increased number of genes despite the absence of recent whole-genome duplications.</title>
        <authorList>
            <person name="Schelkunov M."/>
            <person name="Shtratnikova V."/>
            <person name="Makarenko M."/>
            <person name="Klepikova A."/>
            <person name="Omelchenko D."/>
            <person name="Novikova G."/>
            <person name="Obukhova E."/>
            <person name="Bogdanov V."/>
            <person name="Penin A."/>
            <person name="Logacheva M."/>
        </authorList>
    </citation>
    <scope>NUCLEOTIDE SEQUENCE</scope>
    <source>
        <strain evidence="5">Hsosn_3</strain>
        <tissue evidence="5">Leaf</tissue>
    </source>
</reference>
<dbReference type="GO" id="GO:0006353">
    <property type="term" value="P:DNA-templated transcription termination"/>
    <property type="evidence" value="ECO:0007669"/>
    <property type="project" value="UniProtKB-KW"/>
</dbReference>
<feature type="compositionally biased region" description="Low complexity" evidence="4">
    <location>
        <begin position="1"/>
        <end position="21"/>
    </location>
</feature>